<evidence type="ECO:0000313" key="2">
    <source>
        <dbReference type="Proteomes" id="UP000828390"/>
    </source>
</evidence>
<comment type="caution">
    <text evidence="1">The sequence shown here is derived from an EMBL/GenBank/DDBJ whole genome shotgun (WGS) entry which is preliminary data.</text>
</comment>
<gene>
    <name evidence="1" type="ORF">DPMN_083859</name>
</gene>
<evidence type="ECO:0000313" key="1">
    <source>
        <dbReference type="EMBL" id="KAH3696394.1"/>
    </source>
</evidence>
<name>A0A9D3YDS7_DREPO</name>
<sequence length="100" mass="11256">MAEVENKWSNELTQSLVISLPKHVNLKLCKKYRIISLISHPRIILNRLVIKGFNSDEGLLQVIQELYGNAGGAVILNGQMDDFLGYKLASVRVCFLPYPV</sequence>
<proteinExistence type="predicted"/>
<accession>A0A9D3YDS7</accession>
<keyword evidence="2" id="KW-1185">Reference proteome</keyword>
<protein>
    <submittedName>
        <fullName evidence="1">Uncharacterized protein</fullName>
    </submittedName>
</protein>
<dbReference type="Proteomes" id="UP000828390">
    <property type="component" value="Unassembled WGS sequence"/>
</dbReference>
<dbReference type="EMBL" id="JAIWYP010000016">
    <property type="protein sequence ID" value="KAH3696394.1"/>
    <property type="molecule type" value="Genomic_DNA"/>
</dbReference>
<reference evidence="1" key="1">
    <citation type="journal article" date="2019" name="bioRxiv">
        <title>The Genome of the Zebra Mussel, Dreissena polymorpha: A Resource for Invasive Species Research.</title>
        <authorList>
            <person name="McCartney M.A."/>
            <person name="Auch B."/>
            <person name="Kono T."/>
            <person name="Mallez S."/>
            <person name="Zhang Y."/>
            <person name="Obille A."/>
            <person name="Becker A."/>
            <person name="Abrahante J.E."/>
            <person name="Garbe J."/>
            <person name="Badalamenti J.P."/>
            <person name="Herman A."/>
            <person name="Mangelson H."/>
            <person name="Liachko I."/>
            <person name="Sullivan S."/>
            <person name="Sone E.D."/>
            <person name="Koren S."/>
            <person name="Silverstein K.A.T."/>
            <person name="Beckman K.B."/>
            <person name="Gohl D.M."/>
        </authorList>
    </citation>
    <scope>NUCLEOTIDE SEQUENCE</scope>
    <source>
        <strain evidence="1">Duluth1</strain>
        <tissue evidence="1">Whole animal</tissue>
    </source>
</reference>
<reference evidence="1" key="2">
    <citation type="submission" date="2020-11" db="EMBL/GenBank/DDBJ databases">
        <authorList>
            <person name="McCartney M.A."/>
            <person name="Auch B."/>
            <person name="Kono T."/>
            <person name="Mallez S."/>
            <person name="Becker A."/>
            <person name="Gohl D.M."/>
            <person name="Silverstein K.A.T."/>
            <person name="Koren S."/>
            <person name="Bechman K.B."/>
            <person name="Herman A."/>
            <person name="Abrahante J.E."/>
            <person name="Garbe J."/>
        </authorList>
    </citation>
    <scope>NUCLEOTIDE SEQUENCE</scope>
    <source>
        <strain evidence="1">Duluth1</strain>
        <tissue evidence="1">Whole animal</tissue>
    </source>
</reference>
<dbReference type="AlphaFoldDB" id="A0A9D3YDS7"/>
<organism evidence="1 2">
    <name type="scientific">Dreissena polymorpha</name>
    <name type="common">Zebra mussel</name>
    <name type="synonym">Mytilus polymorpha</name>
    <dbReference type="NCBI Taxonomy" id="45954"/>
    <lineage>
        <taxon>Eukaryota</taxon>
        <taxon>Metazoa</taxon>
        <taxon>Spiralia</taxon>
        <taxon>Lophotrochozoa</taxon>
        <taxon>Mollusca</taxon>
        <taxon>Bivalvia</taxon>
        <taxon>Autobranchia</taxon>
        <taxon>Heteroconchia</taxon>
        <taxon>Euheterodonta</taxon>
        <taxon>Imparidentia</taxon>
        <taxon>Neoheterodontei</taxon>
        <taxon>Myida</taxon>
        <taxon>Dreissenoidea</taxon>
        <taxon>Dreissenidae</taxon>
        <taxon>Dreissena</taxon>
    </lineage>
</organism>